<dbReference type="InterPro" id="IPR001261">
    <property type="entry name" value="ArgE/DapE_CS"/>
</dbReference>
<evidence type="ECO:0000256" key="9">
    <source>
        <dbReference type="NCBIfam" id="TIGR01882"/>
    </source>
</evidence>
<keyword evidence="7 11" id="KW-0862">Zinc</keyword>
<feature type="domain" description="Peptidase M20 dimerisation" evidence="12">
    <location>
        <begin position="214"/>
        <end position="316"/>
    </location>
</feature>
<proteinExistence type="inferred from homology"/>
<feature type="binding site" evidence="11">
    <location>
        <position position="147"/>
    </location>
    <ligand>
        <name>Zn(2+)</name>
        <dbReference type="ChEBI" id="CHEBI:29105"/>
        <label>2</label>
    </ligand>
</feature>
<dbReference type="Pfam" id="PF07687">
    <property type="entry name" value="M20_dimer"/>
    <property type="match status" value="1"/>
</dbReference>
<dbReference type="GO" id="GO:0045148">
    <property type="term" value="F:tripeptide aminopeptidase activity"/>
    <property type="evidence" value="ECO:0007669"/>
    <property type="project" value="UniProtKB-UniRule"/>
</dbReference>
<dbReference type="SUPFAM" id="SSF53187">
    <property type="entry name" value="Zn-dependent exopeptidases"/>
    <property type="match status" value="1"/>
</dbReference>
<evidence type="ECO:0000256" key="2">
    <source>
        <dbReference type="ARBA" id="ARBA00009692"/>
    </source>
</evidence>
<dbReference type="Proteomes" id="UP000236394">
    <property type="component" value="Unassembled WGS sequence"/>
</dbReference>
<feature type="binding site" evidence="11">
    <location>
        <position position="205"/>
    </location>
    <ligand>
        <name>Zn(2+)</name>
        <dbReference type="ChEBI" id="CHEBI:29105"/>
        <label>1</label>
    </ligand>
</feature>
<dbReference type="PANTHER" id="PTHR42994">
    <property type="entry name" value="PEPTIDASE T"/>
    <property type="match status" value="1"/>
</dbReference>
<organism evidence="13 14">
    <name type="scientific">Mageeibacillus indolicus</name>
    <dbReference type="NCBI Taxonomy" id="884684"/>
    <lineage>
        <taxon>Bacteria</taxon>
        <taxon>Bacillati</taxon>
        <taxon>Bacillota</taxon>
        <taxon>Clostridia</taxon>
        <taxon>Eubacteriales</taxon>
        <taxon>Oscillospiraceae</taxon>
        <taxon>Mageeibacillus</taxon>
    </lineage>
</organism>
<dbReference type="Gene3D" id="3.40.630.10">
    <property type="entry name" value="Zn peptidases"/>
    <property type="match status" value="1"/>
</dbReference>
<evidence type="ECO:0000313" key="14">
    <source>
        <dbReference type="Proteomes" id="UP000236394"/>
    </source>
</evidence>
<evidence type="ECO:0000256" key="3">
    <source>
        <dbReference type="ARBA" id="ARBA00022438"/>
    </source>
</evidence>
<feature type="binding site" evidence="11">
    <location>
        <position position="147"/>
    </location>
    <ligand>
        <name>Zn(2+)</name>
        <dbReference type="ChEBI" id="CHEBI:29105"/>
        <label>1</label>
    </ligand>
</feature>
<keyword evidence="4" id="KW-0645">Protease</keyword>
<dbReference type="OMA" id="EGYIWFN"/>
<dbReference type="EC" id="3.4.11.4" evidence="9"/>
<evidence type="ECO:0000256" key="7">
    <source>
        <dbReference type="ARBA" id="ARBA00022833"/>
    </source>
</evidence>
<keyword evidence="6" id="KW-0378">Hydrolase</keyword>
<sequence length="416" mass="45897">MNEIQTELVKKFFRYAAISSQSDAANPEVPSSEGQRVLADLLAQELSCLGFSEVSVNSHAVVQGKLAARLKQPRKVPAIGWVVHLDTVDVGLSPDIKPKLIENYAGGDICQNREAGLFIRQNEHPEILDYVGESLIVSDGTSVLGADDKAAIANVMTAFEILHNNPVIEHGDIYIAFVPDEEIGLRGAHYIDFTRFPVDYAFTIDCCKLGELVYETFNAGSAKLKIRGVSAHPMSAKNILLNPILVAVDLINLLDRGRTPEHTEGREGYIWVTDIHANSLDCEVVLNIRDHDRKKYEAKKKFLAAIVDLLKIKYPRAEIELAMTDVYANIADAVTPQNRKGIDSLYQAFRELGITPNTMAMRGGTDGSYISTRGILTANYFTGAHNFHSSAEFMPLNDVEKSVEVTLKLIELAIRA</sequence>
<feature type="active site" evidence="10">
    <location>
        <position position="86"/>
    </location>
</feature>
<dbReference type="Pfam" id="PF01546">
    <property type="entry name" value="Peptidase_M20"/>
    <property type="match status" value="1"/>
</dbReference>
<dbReference type="RefSeq" id="WP_012993085.1">
    <property type="nucleotide sequence ID" value="NZ_NBZD01000001.1"/>
</dbReference>
<dbReference type="GO" id="GO:0006508">
    <property type="term" value="P:proteolysis"/>
    <property type="evidence" value="ECO:0007669"/>
    <property type="project" value="UniProtKB-UniRule"/>
</dbReference>
<dbReference type="GO" id="GO:0008237">
    <property type="term" value="F:metallopeptidase activity"/>
    <property type="evidence" value="ECO:0007669"/>
    <property type="project" value="UniProtKB-KW"/>
</dbReference>
<dbReference type="EMBL" id="NBZD01000001">
    <property type="protein sequence ID" value="PNH19988.1"/>
    <property type="molecule type" value="Genomic_DNA"/>
</dbReference>
<dbReference type="GO" id="GO:0008270">
    <property type="term" value="F:zinc ion binding"/>
    <property type="evidence" value="ECO:0007669"/>
    <property type="project" value="InterPro"/>
</dbReference>
<dbReference type="InterPro" id="IPR002933">
    <property type="entry name" value="Peptidase_M20"/>
</dbReference>
<comment type="similarity">
    <text evidence="2">Belongs to the peptidase M20B family.</text>
</comment>
<evidence type="ECO:0000256" key="10">
    <source>
        <dbReference type="PIRSR" id="PIRSR037215-1"/>
    </source>
</evidence>
<evidence type="ECO:0000256" key="5">
    <source>
        <dbReference type="ARBA" id="ARBA00022723"/>
    </source>
</evidence>
<name>A0A2J8B5E4_9FIRM</name>
<feature type="binding site" evidence="11">
    <location>
        <position position="84"/>
    </location>
    <ligand>
        <name>Zn(2+)</name>
        <dbReference type="ChEBI" id="CHEBI:29105"/>
        <label>1</label>
    </ligand>
</feature>
<evidence type="ECO:0000259" key="12">
    <source>
        <dbReference type="Pfam" id="PF07687"/>
    </source>
</evidence>
<dbReference type="Gene3D" id="3.30.70.360">
    <property type="match status" value="1"/>
</dbReference>
<dbReference type="AlphaFoldDB" id="A0A2J8B5E4"/>
<keyword evidence="3" id="KW-0031">Aminopeptidase</keyword>
<dbReference type="PIRSF" id="PIRSF037215">
    <property type="entry name" value="Peptidase_M20B"/>
    <property type="match status" value="1"/>
</dbReference>
<dbReference type="PANTHER" id="PTHR42994:SF1">
    <property type="entry name" value="PEPTIDASE T"/>
    <property type="match status" value="1"/>
</dbReference>
<dbReference type="GO" id="GO:0006518">
    <property type="term" value="P:peptide metabolic process"/>
    <property type="evidence" value="ECO:0007669"/>
    <property type="project" value="InterPro"/>
</dbReference>
<dbReference type="SUPFAM" id="SSF55031">
    <property type="entry name" value="Bacterial exopeptidase dimerisation domain"/>
    <property type="match status" value="1"/>
</dbReference>
<dbReference type="InterPro" id="IPR011650">
    <property type="entry name" value="Peptidase_M20_dimer"/>
</dbReference>
<evidence type="ECO:0000256" key="8">
    <source>
        <dbReference type="ARBA" id="ARBA00023049"/>
    </source>
</evidence>
<comment type="catalytic activity">
    <reaction evidence="1">
        <text>Release of the N-terminal residue from a tripeptide.</text>
        <dbReference type="EC" id="3.4.11.4"/>
    </reaction>
</comment>
<dbReference type="NCBIfam" id="TIGR01882">
    <property type="entry name" value="peptidase-T"/>
    <property type="match status" value="1"/>
</dbReference>
<reference evidence="14" key="1">
    <citation type="submission" date="2017-04" db="EMBL/GenBank/DDBJ databases">
        <authorList>
            <person name="Bumgarner R.E."/>
            <person name="Fredricks D.N."/>
            <person name="Srinivasan S."/>
        </authorList>
    </citation>
    <scope>NUCLEOTIDE SEQUENCE [LARGE SCALE GENOMIC DNA]</scope>
    <source>
        <strain evidence="14">KA00405</strain>
    </source>
</reference>
<evidence type="ECO:0000256" key="6">
    <source>
        <dbReference type="ARBA" id="ARBA00022801"/>
    </source>
</evidence>
<evidence type="ECO:0000313" key="13">
    <source>
        <dbReference type="EMBL" id="PNH19988.1"/>
    </source>
</evidence>
<gene>
    <name evidence="13" type="ORF">B7R76_03725</name>
</gene>
<dbReference type="NCBIfam" id="NF003976">
    <property type="entry name" value="PRK05469.1"/>
    <property type="match status" value="1"/>
</dbReference>
<dbReference type="PROSITE" id="PS00759">
    <property type="entry name" value="ARGE_DAPE_CPG2_2"/>
    <property type="match status" value="1"/>
</dbReference>
<comment type="cofactor">
    <cofactor evidence="11">
        <name>Zn(2+)</name>
        <dbReference type="ChEBI" id="CHEBI:29105"/>
    </cofactor>
    <text evidence="11">Binds 2 Zn(2+) ions per subunit.</text>
</comment>
<evidence type="ECO:0000256" key="4">
    <source>
        <dbReference type="ARBA" id="ARBA00022670"/>
    </source>
</evidence>
<comment type="caution">
    <text evidence="13">The sequence shown here is derived from an EMBL/GenBank/DDBJ whole genome shotgun (WGS) entry which is preliminary data.</text>
</comment>
<dbReference type="NCBIfam" id="NF009920">
    <property type="entry name" value="PRK13381.1"/>
    <property type="match status" value="1"/>
</dbReference>
<feature type="binding site" evidence="11">
    <location>
        <position position="388"/>
    </location>
    <ligand>
        <name>Zn(2+)</name>
        <dbReference type="ChEBI" id="CHEBI:29105"/>
        <label>2</label>
    </ligand>
</feature>
<keyword evidence="5 11" id="KW-0479">Metal-binding</keyword>
<keyword evidence="8" id="KW-0482">Metalloprotease</keyword>
<evidence type="ECO:0000256" key="11">
    <source>
        <dbReference type="PIRSR" id="PIRSR037215-2"/>
    </source>
</evidence>
<dbReference type="InterPro" id="IPR010161">
    <property type="entry name" value="Peptidase_M20B"/>
</dbReference>
<feature type="binding site" evidence="11">
    <location>
        <position position="182"/>
    </location>
    <ligand>
        <name>Zn(2+)</name>
        <dbReference type="ChEBI" id="CHEBI:29105"/>
        <label>2</label>
    </ligand>
</feature>
<protein>
    <recommendedName>
        <fullName evidence="9">Peptidase T</fullName>
        <ecNumber evidence="9">3.4.11.4</ecNumber>
    </recommendedName>
</protein>
<feature type="active site" description="Proton acceptor" evidence="10">
    <location>
        <position position="181"/>
    </location>
</feature>
<evidence type="ECO:0000256" key="1">
    <source>
        <dbReference type="ARBA" id="ARBA00000870"/>
    </source>
</evidence>
<dbReference type="InterPro" id="IPR036264">
    <property type="entry name" value="Bact_exopeptidase_dim_dom"/>
</dbReference>
<accession>A0A2J8B5E4</accession>